<accession>A0A6N3CZ26</accession>
<gene>
    <name evidence="2" type="ORF">SSLFYP27_01676</name>
</gene>
<sequence>MNVRIIDLFYEIEIIKNKFENLAQTHAWFGENIFKYEDMPKTKEQLLLYAHGYKEARIHNEQTLDLMYYYLSDFDKIIRKFHEIEKALSDESLATESDNA</sequence>
<proteinExistence type="predicted"/>
<protein>
    <recommendedName>
        <fullName evidence="1">TscT toxin domain-containing protein</fullName>
    </recommendedName>
</protein>
<dbReference type="Pfam" id="PF07342">
    <property type="entry name" value="TscT"/>
    <property type="match status" value="1"/>
</dbReference>
<evidence type="ECO:0000313" key="2">
    <source>
        <dbReference type="EMBL" id="VYU21145.1"/>
    </source>
</evidence>
<evidence type="ECO:0000259" key="1">
    <source>
        <dbReference type="Pfam" id="PF07342"/>
    </source>
</evidence>
<reference evidence="2" key="1">
    <citation type="submission" date="2019-11" db="EMBL/GenBank/DDBJ databases">
        <authorList>
            <person name="Feng L."/>
        </authorList>
    </citation>
    <scope>NUCLEOTIDE SEQUENCE</scope>
    <source>
        <strain evidence="2">SsimulansLFYP27</strain>
    </source>
</reference>
<dbReference type="RefSeq" id="WP_156666799.1">
    <property type="nucleotide sequence ID" value="NZ_CACRUO010000035.1"/>
</dbReference>
<name>A0A6N3CZ26_STASI</name>
<dbReference type="NCBIfam" id="NF047366">
    <property type="entry name" value="TscT"/>
    <property type="match status" value="1"/>
</dbReference>
<organism evidence="2">
    <name type="scientific">Staphylococcus simulans</name>
    <dbReference type="NCBI Taxonomy" id="1286"/>
    <lineage>
        <taxon>Bacteria</taxon>
        <taxon>Bacillati</taxon>
        <taxon>Bacillota</taxon>
        <taxon>Bacilli</taxon>
        <taxon>Bacillales</taxon>
        <taxon>Staphylococcaceae</taxon>
        <taxon>Staphylococcus</taxon>
    </lineage>
</organism>
<feature type="domain" description="TscT toxin" evidence="1">
    <location>
        <begin position="1"/>
        <end position="100"/>
    </location>
</feature>
<dbReference type="InterPro" id="IPR009942">
    <property type="entry name" value="DUF1474"/>
</dbReference>
<dbReference type="AlphaFoldDB" id="A0A6N3CZ26"/>
<dbReference type="EMBL" id="CACRUO010000035">
    <property type="protein sequence ID" value="VYU21145.1"/>
    <property type="molecule type" value="Genomic_DNA"/>
</dbReference>